<proteinExistence type="predicted"/>
<keyword evidence="2" id="KW-1185">Reference proteome</keyword>
<dbReference type="RefSeq" id="WP_084665369.1">
    <property type="nucleotide sequence ID" value="NZ_LT838272.1"/>
</dbReference>
<reference evidence="1 2" key="1">
    <citation type="submission" date="2017-04" db="EMBL/GenBank/DDBJ databases">
        <authorList>
            <person name="Afonso C.L."/>
            <person name="Miller P.J."/>
            <person name="Scott M.A."/>
            <person name="Spackman E."/>
            <person name="Goraichik I."/>
            <person name="Dimitrov K.M."/>
            <person name="Suarez D.L."/>
            <person name="Swayne D.E."/>
        </authorList>
    </citation>
    <scope>NUCLEOTIDE SEQUENCE [LARGE SCALE GENOMIC DNA]</scope>
    <source>
        <strain evidence="1 2">ToBE</strain>
    </source>
</reference>
<organism evidence="1 2">
    <name type="scientific">Thermanaeromonas toyohensis ToBE</name>
    <dbReference type="NCBI Taxonomy" id="698762"/>
    <lineage>
        <taxon>Bacteria</taxon>
        <taxon>Bacillati</taxon>
        <taxon>Bacillota</taxon>
        <taxon>Clostridia</taxon>
        <taxon>Neomoorellales</taxon>
        <taxon>Neomoorellaceae</taxon>
        <taxon>Thermanaeromonas</taxon>
    </lineage>
</organism>
<gene>
    <name evidence="1" type="ORF">SAMN00808754_1767</name>
</gene>
<dbReference type="OrthoDB" id="9784339at2"/>
<evidence type="ECO:0000313" key="1">
    <source>
        <dbReference type="EMBL" id="SMB97138.1"/>
    </source>
</evidence>
<sequence length="221" mass="24900">MEKRARGWTKEECVAALKRLSAALSGCRPTTSDLVGRVGREVGCPPEWVIHELFGSWKVAIREAGLESLPTVREQARQAAVEELRLYFDRVLEGKSFLFRGEAHEIVKKAPGKLYVQSKRRMLRGACREKGIRLLNLPYDRDIRAVVSWLLGCPAEGVLPEKEKVEEALGEAALRVLRRIMEVGNLKAAAQAEGLKVFQARRMLVEACRRAVRFLARTRHG</sequence>
<accession>A0A1W1VUV3</accession>
<evidence type="ECO:0000313" key="2">
    <source>
        <dbReference type="Proteomes" id="UP000192569"/>
    </source>
</evidence>
<name>A0A1W1VUV3_9FIRM</name>
<protein>
    <submittedName>
        <fullName evidence="1">Uncharacterized protein</fullName>
    </submittedName>
</protein>
<dbReference type="Proteomes" id="UP000192569">
    <property type="component" value="Chromosome I"/>
</dbReference>
<dbReference type="AlphaFoldDB" id="A0A1W1VUV3"/>
<dbReference type="EMBL" id="LT838272">
    <property type="protein sequence ID" value="SMB97138.1"/>
    <property type="molecule type" value="Genomic_DNA"/>
</dbReference>